<dbReference type="AlphaFoldDB" id="A0A366CY30"/>
<dbReference type="RefSeq" id="WP_113874540.1">
    <property type="nucleotide sequence ID" value="NZ_QNRF01000005.1"/>
</dbReference>
<reference evidence="2 3" key="1">
    <citation type="submission" date="2018-06" db="EMBL/GenBank/DDBJ databases">
        <title>Genomic Encyclopedia of Type Strains, Phase III (KMG-III): the genomes of soil and plant-associated and newly described type strains.</title>
        <authorList>
            <person name="Whitman W."/>
        </authorList>
    </citation>
    <scope>NUCLEOTIDE SEQUENCE [LARGE SCALE GENOMIC DNA]</scope>
    <source>
        <strain evidence="2 3">CECT 7732</strain>
    </source>
</reference>
<feature type="transmembrane region" description="Helical" evidence="1">
    <location>
        <begin position="44"/>
        <end position="61"/>
    </location>
</feature>
<feature type="transmembrane region" description="Helical" evidence="1">
    <location>
        <begin position="73"/>
        <end position="93"/>
    </location>
</feature>
<evidence type="ECO:0000256" key="1">
    <source>
        <dbReference type="SAM" id="Phobius"/>
    </source>
</evidence>
<keyword evidence="1" id="KW-1133">Transmembrane helix</keyword>
<keyword evidence="3" id="KW-1185">Reference proteome</keyword>
<dbReference type="InterPro" id="IPR010865">
    <property type="entry name" value="DUF1499"/>
</dbReference>
<keyword evidence="1" id="KW-0812">Transmembrane</keyword>
<dbReference type="OrthoDB" id="1523552at2"/>
<dbReference type="Proteomes" id="UP000252086">
    <property type="component" value="Unassembled WGS sequence"/>
</dbReference>
<sequence>MSRYISPVLYVLLMLVGCMAFVSIAGVRVGIFEPLTGFSMLRKSVYASLVLSLLAIVSLGACRKEKNIGSQRFFFLVLIVSLVYSFMWIGFYLHRSGLPSINDISTDTEMPPAFLNVNFIRSSNENDLAYNLDWAPIQKKYYPDVQPVFTQESKQQVYYVVADLVEDRGWEVIAKYPAAGVVEATARTPIFGFRDDVVIRILQVGDGKVRVDMRSCSRVGRGDYGVNAQRIESFMTDLNTRLERSAMPNVNSVR</sequence>
<dbReference type="Pfam" id="PF07386">
    <property type="entry name" value="DUF1499"/>
    <property type="match status" value="1"/>
</dbReference>
<gene>
    <name evidence="2" type="ORF">DFP76_10530</name>
</gene>
<accession>A0A366CY30</accession>
<feature type="transmembrane region" description="Helical" evidence="1">
    <location>
        <begin position="7"/>
        <end position="32"/>
    </location>
</feature>
<keyword evidence="1" id="KW-0472">Membrane</keyword>
<evidence type="ECO:0000313" key="3">
    <source>
        <dbReference type="Proteomes" id="UP000252086"/>
    </source>
</evidence>
<comment type="caution">
    <text evidence="2">The sequence shown here is derived from an EMBL/GenBank/DDBJ whole genome shotgun (WGS) entry which is preliminary data.</text>
</comment>
<protein>
    <submittedName>
        <fullName evidence="2">Uncharacterized protein DUF1499</fullName>
    </submittedName>
</protein>
<dbReference type="EMBL" id="QNRF01000005">
    <property type="protein sequence ID" value="RBO82566.1"/>
    <property type="molecule type" value="Genomic_DNA"/>
</dbReference>
<evidence type="ECO:0000313" key="2">
    <source>
        <dbReference type="EMBL" id="RBO82566.1"/>
    </source>
</evidence>
<dbReference type="PROSITE" id="PS51257">
    <property type="entry name" value="PROKAR_LIPOPROTEIN"/>
    <property type="match status" value="1"/>
</dbReference>
<name>A0A366CY30_9GAMM</name>
<organism evidence="2 3">
    <name type="scientific">Marinomonas aquiplantarum</name>
    <dbReference type="NCBI Taxonomy" id="491951"/>
    <lineage>
        <taxon>Bacteria</taxon>
        <taxon>Pseudomonadati</taxon>
        <taxon>Pseudomonadota</taxon>
        <taxon>Gammaproteobacteria</taxon>
        <taxon>Oceanospirillales</taxon>
        <taxon>Oceanospirillaceae</taxon>
        <taxon>Marinomonas</taxon>
    </lineage>
</organism>
<proteinExistence type="predicted"/>